<sequence>MTDPVSHKNNYGEEQSLELLFVDIFKKHEYRLHTLVLKLTRSNQYARDIIQEVFLKLWEHRFQLHTIQNMEAWLYRLTENKVIDFLRKAAADNRLKEAIWKSQPGGLNDTEDNVVAREYNQIIQKAVDQLPPQRKLIYYLNREKGLNYQEIADHLAISKHTVKNQLSTALQSIRLYLLKSARLFFLLF</sequence>
<evidence type="ECO:0000256" key="4">
    <source>
        <dbReference type="ARBA" id="ARBA00023163"/>
    </source>
</evidence>
<comment type="caution">
    <text evidence="7">The sequence shown here is derived from an EMBL/GenBank/DDBJ whole genome shotgun (WGS) entry which is preliminary data.</text>
</comment>
<dbReference type="Pfam" id="PF04542">
    <property type="entry name" value="Sigma70_r2"/>
    <property type="match status" value="1"/>
</dbReference>
<dbReference type="PANTHER" id="PTHR43133:SF46">
    <property type="entry name" value="RNA POLYMERASE SIGMA-70 FACTOR ECF SUBFAMILY"/>
    <property type="match status" value="1"/>
</dbReference>
<keyword evidence="3" id="KW-0731">Sigma factor</keyword>
<dbReference type="NCBIfam" id="TIGR02985">
    <property type="entry name" value="Sig70_bacteroi1"/>
    <property type="match status" value="1"/>
</dbReference>
<evidence type="ECO:0000256" key="1">
    <source>
        <dbReference type="ARBA" id="ARBA00010641"/>
    </source>
</evidence>
<evidence type="ECO:0008006" key="9">
    <source>
        <dbReference type="Google" id="ProtNLM"/>
    </source>
</evidence>
<dbReference type="Proteomes" id="UP000192796">
    <property type="component" value="Unassembled WGS sequence"/>
</dbReference>
<dbReference type="EMBL" id="LVYD01000001">
    <property type="protein sequence ID" value="OQP67036.1"/>
    <property type="molecule type" value="Genomic_DNA"/>
</dbReference>
<dbReference type="CDD" id="cd06171">
    <property type="entry name" value="Sigma70_r4"/>
    <property type="match status" value="1"/>
</dbReference>
<dbReference type="InterPro" id="IPR036388">
    <property type="entry name" value="WH-like_DNA-bd_sf"/>
</dbReference>
<evidence type="ECO:0000259" key="5">
    <source>
        <dbReference type="Pfam" id="PF04542"/>
    </source>
</evidence>
<feature type="domain" description="RNA polymerase sigma factor 70 region 4 type 2" evidence="6">
    <location>
        <begin position="121"/>
        <end position="171"/>
    </location>
</feature>
<dbReference type="Gene3D" id="1.10.10.10">
    <property type="entry name" value="Winged helix-like DNA-binding domain superfamily/Winged helix DNA-binding domain"/>
    <property type="match status" value="1"/>
</dbReference>
<dbReference type="PANTHER" id="PTHR43133">
    <property type="entry name" value="RNA POLYMERASE ECF-TYPE SIGMA FACTO"/>
    <property type="match status" value="1"/>
</dbReference>
<evidence type="ECO:0000256" key="3">
    <source>
        <dbReference type="ARBA" id="ARBA00023082"/>
    </source>
</evidence>
<dbReference type="InterPro" id="IPR013325">
    <property type="entry name" value="RNA_pol_sigma_r2"/>
</dbReference>
<dbReference type="InterPro" id="IPR014327">
    <property type="entry name" value="RNA_pol_sigma70_bacteroid"/>
</dbReference>
<name>A0A1V9G989_9BACT</name>
<dbReference type="Pfam" id="PF08281">
    <property type="entry name" value="Sigma70_r4_2"/>
    <property type="match status" value="1"/>
</dbReference>
<dbReference type="GO" id="GO:0003677">
    <property type="term" value="F:DNA binding"/>
    <property type="evidence" value="ECO:0007669"/>
    <property type="project" value="InterPro"/>
</dbReference>
<dbReference type="SUPFAM" id="SSF88946">
    <property type="entry name" value="Sigma2 domain of RNA polymerase sigma factors"/>
    <property type="match status" value="1"/>
</dbReference>
<proteinExistence type="inferred from homology"/>
<evidence type="ECO:0000313" key="7">
    <source>
        <dbReference type="EMBL" id="OQP67036.1"/>
    </source>
</evidence>
<dbReference type="RefSeq" id="WP_081144734.1">
    <property type="nucleotide sequence ID" value="NZ_LVYD01000001.1"/>
</dbReference>
<dbReference type="Gene3D" id="1.10.1740.10">
    <property type="match status" value="1"/>
</dbReference>
<dbReference type="NCBIfam" id="TIGR02937">
    <property type="entry name" value="sigma70-ECF"/>
    <property type="match status" value="1"/>
</dbReference>
<accession>A0A1V9G989</accession>
<comment type="similarity">
    <text evidence="1">Belongs to the sigma-70 factor family. ECF subfamily.</text>
</comment>
<dbReference type="InterPro" id="IPR039425">
    <property type="entry name" value="RNA_pol_sigma-70-like"/>
</dbReference>
<dbReference type="SUPFAM" id="SSF88659">
    <property type="entry name" value="Sigma3 and sigma4 domains of RNA polymerase sigma factors"/>
    <property type="match status" value="1"/>
</dbReference>
<dbReference type="InterPro" id="IPR013249">
    <property type="entry name" value="RNA_pol_sigma70_r4_t2"/>
</dbReference>
<evidence type="ECO:0000259" key="6">
    <source>
        <dbReference type="Pfam" id="PF08281"/>
    </source>
</evidence>
<keyword evidence="2" id="KW-0805">Transcription regulation</keyword>
<keyword evidence="4" id="KW-0804">Transcription</keyword>
<gene>
    <name evidence="7" type="ORF">A3860_01360</name>
</gene>
<dbReference type="AlphaFoldDB" id="A0A1V9G989"/>
<protein>
    <recommendedName>
        <fullName evidence="9">RNA polymerase subunit sigma-70</fullName>
    </recommendedName>
</protein>
<dbReference type="GO" id="GO:0016987">
    <property type="term" value="F:sigma factor activity"/>
    <property type="evidence" value="ECO:0007669"/>
    <property type="project" value="UniProtKB-KW"/>
</dbReference>
<keyword evidence="8" id="KW-1185">Reference proteome</keyword>
<reference evidence="7 8" key="1">
    <citation type="submission" date="2016-03" db="EMBL/GenBank/DDBJ databases">
        <title>Niastella vici sp. nov., isolated from farmland soil.</title>
        <authorList>
            <person name="Chen L."/>
            <person name="Wang D."/>
            <person name="Yang S."/>
            <person name="Wang G."/>
        </authorList>
    </citation>
    <scope>NUCLEOTIDE SEQUENCE [LARGE SCALE GENOMIC DNA]</scope>
    <source>
        <strain evidence="7 8">DJ57</strain>
    </source>
</reference>
<dbReference type="InterPro" id="IPR013324">
    <property type="entry name" value="RNA_pol_sigma_r3/r4-like"/>
</dbReference>
<dbReference type="GO" id="GO:0006352">
    <property type="term" value="P:DNA-templated transcription initiation"/>
    <property type="evidence" value="ECO:0007669"/>
    <property type="project" value="InterPro"/>
</dbReference>
<organism evidence="7 8">
    <name type="scientific">Niastella vici</name>
    <dbReference type="NCBI Taxonomy" id="1703345"/>
    <lineage>
        <taxon>Bacteria</taxon>
        <taxon>Pseudomonadati</taxon>
        <taxon>Bacteroidota</taxon>
        <taxon>Chitinophagia</taxon>
        <taxon>Chitinophagales</taxon>
        <taxon>Chitinophagaceae</taxon>
        <taxon>Niastella</taxon>
    </lineage>
</organism>
<dbReference type="InterPro" id="IPR007627">
    <property type="entry name" value="RNA_pol_sigma70_r2"/>
</dbReference>
<evidence type="ECO:0000256" key="2">
    <source>
        <dbReference type="ARBA" id="ARBA00023015"/>
    </source>
</evidence>
<feature type="domain" description="RNA polymerase sigma-70 region 2" evidence="5">
    <location>
        <begin position="25"/>
        <end position="90"/>
    </location>
</feature>
<dbReference type="OrthoDB" id="655312at2"/>
<dbReference type="STRING" id="1703345.A3860_01360"/>
<dbReference type="InterPro" id="IPR014284">
    <property type="entry name" value="RNA_pol_sigma-70_dom"/>
</dbReference>
<evidence type="ECO:0000313" key="8">
    <source>
        <dbReference type="Proteomes" id="UP000192796"/>
    </source>
</evidence>